<dbReference type="GO" id="GO:0016020">
    <property type="term" value="C:membrane"/>
    <property type="evidence" value="ECO:0007669"/>
    <property type="project" value="InterPro"/>
</dbReference>
<sequence length="1012" mass="110664">MARSACFIVFAIVSVAAKATQTDIVSSGGSDYIHTVWTQSDGVPPVILHIAQTPDGWIWVAGLSDLYRFDGLTFERRDMLPAGNPSSRSASTLFVSMSGDLWVGYQSGLIAVRPANDPEHPHLVTGTSAGSAIDSFAEDGDGRMWVTTAHGTYRLDQHGWREVEASWGLHGALIYHAVTDRDGTLWATTGLGIFRLKRGQSHFDLVDATTRGNGKLGLTADGQIWLDNMQNTVVLDLPGTPRPGRMQIPTQHDSHSNVFDENGGIWTTRCPDVGVCRTAHSDAAALHAVSKGAGPVRPGLDHMSSARAVTILEDRQGAVWVGTATGLERFRRSPFSKVELPPGYFNFAMAAGDAGELWLGNAAGTHADYLWGHTGRQGNSIEYEPHATTAIYRDTDGSFLLGGAGGRVRRYAQGQFAVLSKPAVWSHDNDAQAIVRDGTGHLWVAVRGWPIYRLDNDQWVAKGGIDALPNGGLLRAVADDHKRLWLGYINALYIVDGDHARAFSRADGLNLVMIAAIIPDGVPLVAGENGLAAFDGNRFHAIVAEDPDALTDISGMVRLRDGSLWLNGAKGAARIAAADLEHAITDPAYKVPVRLYGTAEGYPGTAQQNLPLPTLVEGTDGRLWFAGTEGLSWLDPKTIRSNTTEPNVVVRAIVVSGQEYDPAAMKPLAAGTRNLRIDYTALQLGDAEKANFRYRLDGVDPGWQEAGNRREAFYTNLGPGTYHFHVKASNEDGLWSREGARITFSIRPTFFQTGWFLALCIFATILLLWIAYSIHLRQITSRLHQRLEERHRERTRIARELHDTFLQAVQGLVLKVHAASRGLPQGQARESLTKALDVADKVIIEGRERVHQLREIAQDRSNLQSVFTDITRELQDGEFPALDVSAVGAARPVNPLVIDELYSAGREALLNAVTHSHAQKVSLVVSYERTELSIRICDDGQGIDQVVLATGGRSYHWGLQGMHERMERIGGSIEVVSNHGQVGTRVILRVPSSRAYVRRSYFPWFRSAFASR</sequence>
<dbReference type="Pfam" id="PF07495">
    <property type="entry name" value="Y_Y_Y"/>
    <property type="match status" value="1"/>
</dbReference>
<gene>
    <name evidence="7" type="ORF">UU7_00490</name>
</gene>
<dbReference type="InterPro" id="IPR011123">
    <property type="entry name" value="Y_Y_Y"/>
</dbReference>
<dbReference type="Gene3D" id="2.60.40.10">
    <property type="entry name" value="Immunoglobulins"/>
    <property type="match status" value="1"/>
</dbReference>
<dbReference type="PANTHER" id="PTHR24421">
    <property type="entry name" value="NITRATE/NITRITE SENSOR PROTEIN NARX-RELATED"/>
    <property type="match status" value="1"/>
</dbReference>
<dbReference type="Pfam" id="PF07730">
    <property type="entry name" value="HisKA_3"/>
    <property type="match status" value="1"/>
</dbReference>
<accession>I4W7D0</accession>
<dbReference type="STRING" id="1163407.UU7_00490"/>
<dbReference type="EMBL" id="AJXT01000003">
    <property type="protein sequence ID" value="EIL95371.1"/>
    <property type="molecule type" value="Genomic_DNA"/>
</dbReference>
<evidence type="ECO:0000256" key="5">
    <source>
        <dbReference type="SAM" id="SignalP"/>
    </source>
</evidence>
<organism evidence="7 8">
    <name type="scientific">Rhodanobacter spathiphylli B39</name>
    <dbReference type="NCBI Taxonomy" id="1163407"/>
    <lineage>
        <taxon>Bacteria</taxon>
        <taxon>Pseudomonadati</taxon>
        <taxon>Pseudomonadota</taxon>
        <taxon>Gammaproteobacteria</taxon>
        <taxon>Lysobacterales</taxon>
        <taxon>Rhodanobacteraceae</taxon>
        <taxon>Rhodanobacter</taxon>
    </lineage>
</organism>
<evidence type="ECO:0000259" key="6">
    <source>
        <dbReference type="SMART" id="SM00387"/>
    </source>
</evidence>
<evidence type="ECO:0000256" key="3">
    <source>
        <dbReference type="ARBA" id="ARBA00023012"/>
    </source>
</evidence>
<protein>
    <submittedName>
        <fullName evidence="7">Periplasmic ligand-binding sensor domain-containing protein</fullName>
    </submittedName>
</protein>
<dbReference type="SUPFAM" id="SSF63829">
    <property type="entry name" value="Calcium-dependent phosphotriesterase"/>
    <property type="match status" value="1"/>
</dbReference>
<dbReference type="Pfam" id="PF02518">
    <property type="entry name" value="HATPase_c"/>
    <property type="match status" value="1"/>
</dbReference>
<dbReference type="InterPro" id="IPR011712">
    <property type="entry name" value="Sig_transdc_His_kin_sub3_dim/P"/>
</dbReference>
<dbReference type="PANTHER" id="PTHR24421:SF62">
    <property type="entry name" value="SENSORY TRANSDUCTION HISTIDINE KINASE"/>
    <property type="match status" value="1"/>
</dbReference>
<dbReference type="CDD" id="cd16917">
    <property type="entry name" value="HATPase_UhpB-NarQ-NarX-like"/>
    <property type="match status" value="1"/>
</dbReference>
<dbReference type="AlphaFoldDB" id="I4W7D0"/>
<comment type="caution">
    <text evidence="7">The sequence shown here is derived from an EMBL/GenBank/DDBJ whole genome shotgun (WGS) entry which is preliminary data.</text>
</comment>
<keyword evidence="3" id="KW-0902">Two-component regulatory system</keyword>
<evidence type="ECO:0000256" key="1">
    <source>
        <dbReference type="ARBA" id="ARBA00022679"/>
    </source>
</evidence>
<dbReference type="Proteomes" id="UP000003226">
    <property type="component" value="Unassembled WGS sequence"/>
</dbReference>
<dbReference type="SUPFAM" id="SSF55874">
    <property type="entry name" value="ATPase domain of HSP90 chaperone/DNA topoisomerase II/histidine kinase"/>
    <property type="match status" value="1"/>
</dbReference>
<dbReference type="InterPro" id="IPR013783">
    <property type="entry name" value="Ig-like_fold"/>
</dbReference>
<feature type="domain" description="Histidine kinase/HSP90-like ATPase" evidence="6">
    <location>
        <begin position="896"/>
        <end position="994"/>
    </location>
</feature>
<evidence type="ECO:0000256" key="2">
    <source>
        <dbReference type="ARBA" id="ARBA00022777"/>
    </source>
</evidence>
<keyword evidence="4" id="KW-0472">Membrane</keyword>
<dbReference type="GO" id="GO:0046983">
    <property type="term" value="F:protein dimerization activity"/>
    <property type="evidence" value="ECO:0007669"/>
    <property type="project" value="InterPro"/>
</dbReference>
<dbReference type="Gene3D" id="3.30.565.10">
    <property type="entry name" value="Histidine kinase-like ATPase, C-terminal domain"/>
    <property type="match status" value="1"/>
</dbReference>
<dbReference type="InterPro" id="IPR050482">
    <property type="entry name" value="Sensor_HK_TwoCompSys"/>
</dbReference>
<evidence type="ECO:0000313" key="7">
    <source>
        <dbReference type="EMBL" id="EIL95371.1"/>
    </source>
</evidence>
<feature type="chain" id="PRO_5003696684" evidence="5">
    <location>
        <begin position="20"/>
        <end position="1012"/>
    </location>
</feature>
<dbReference type="eggNOG" id="COG3292">
    <property type="taxonomic scope" value="Bacteria"/>
</dbReference>
<keyword evidence="5" id="KW-0732">Signal</keyword>
<keyword evidence="4" id="KW-1133">Transmembrane helix</keyword>
<dbReference type="SMART" id="SM00387">
    <property type="entry name" value="HATPase_c"/>
    <property type="match status" value="1"/>
</dbReference>
<keyword evidence="1" id="KW-0808">Transferase</keyword>
<keyword evidence="8" id="KW-1185">Reference proteome</keyword>
<proteinExistence type="predicted"/>
<dbReference type="Gene3D" id="2.130.10.10">
    <property type="entry name" value="YVTN repeat-like/Quinoprotein amine dehydrogenase"/>
    <property type="match status" value="2"/>
</dbReference>
<dbReference type="Gene3D" id="1.20.5.1930">
    <property type="match status" value="1"/>
</dbReference>
<feature type="transmembrane region" description="Helical" evidence="4">
    <location>
        <begin position="755"/>
        <end position="776"/>
    </location>
</feature>
<dbReference type="PATRIC" id="fig|1163407.3.peg.96"/>
<dbReference type="InterPro" id="IPR036890">
    <property type="entry name" value="HATPase_C_sf"/>
</dbReference>
<evidence type="ECO:0000313" key="8">
    <source>
        <dbReference type="Proteomes" id="UP000003226"/>
    </source>
</evidence>
<dbReference type="eggNOG" id="COG4585">
    <property type="taxonomic scope" value="Bacteria"/>
</dbReference>
<reference evidence="7 8" key="1">
    <citation type="journal article" date="2012" name="J. Bacteriol.">
        <title>Genome sequences for six rhodanobacter strains, isolated from soils and the terrestrial subsurface, with variable denitrification capabilities.</title>
        <authorList>
            <person name="Kostka J.E."/>
            <person name="Green S.J."/>
            <person name="Rishishwar L."/>
            <person name="Prakash O."/>
            <person name="Katz L.S."/>
            <person name="Marino-Ramirez L."/>
            <person name="Jordan I.K."/>
            <person name="Munk C."/>
            <person name="Ivanova N."/>
            <person name="Mikhailova N."/>
            <person name="Watson D.B."/>
            <person name="Brown S.D."/>
            <person name="Palumbo A.V."/>
            <person name="Brooks S.C."/>
        </authorList>
    </citation>
    <scope>NUCLEOTIDE SEQUENCE [LARGE SCALE GENOMIC DNA]</scope>
    <source>
        <strain evidence="7 8">B39</strain>
    </source>
</reference>
<evidence type="ECO:0000256" key="4">
    <source>
        <dbReference type="SAM" id="Phobius"/>
    </source>
</evidence>
<dbReference type="InterPro" id="IPR015943">
    <property type="entry name" value="WD40/YVTN_repeat-like_dom_sf"/>
</dbReference>
<name>I4W7D0_9GAMM</name>
<feature type="signal peptide" evidence="5">
    <location>
        <begin position="1"/>
        <end position="19"/>
    </location>
</feature>
<dbReference type="GO" id="GO:0000155">
    <property type="term" value="F:phosphorelay sensor kinase activity"/>
    <property type="evidence" value="ECO:0007669"/>
    <property type="project" value="InterPro"/>
</dbReference>
<keyword evidence="2" id="KW-0418">Kinase</keyword>
<dbReference type="InterPro" id="IPR003594">
    <property type="entry name" value="HATPase_dom"/>
</dbReference>
<keyword evidence="4" id="KW-0812">Transmembrane</keyword>